<comment type="caution">
    <text evidence="2">The sequence shown here is derived from an EMBL/GenBank/DDBJ whole genome shotgun (WGS) entry which is preliminary data.</text>
</comment>
<accession>A0A4Q7V5Q0</accession>
<dbReference type="Pfam" id="PF03372">
    <property type="entry name" value="Exo_endo_phos"/>
    <property type="match status" value="1"/>
</dbReference>
<dbReference type="CDD" id="cd09083">
    <property type="entry name" value="EEP-1"/>
    <property type="match status" value="1"/>
</dbReference>
<evidence type="ECO:0000259" key="1">
    <source>
        <dbReference type="Pfam" id="PF03372"/>
    </source>
</evidence>
<dbReference type="PANTHER" id="PTHR12121">
    <property type="entry name" value="CARBON CATABOLITE REPRESSOR PROTEIN 4"/>
    <property type="match status" value="1"/>
</dbReference>
<organism evidence="2 3">
    <name type="scientific">Ancylomarina subtilis</name>
    <dbReference type="NCBI Taxonomy" id="1639035"/>
    <lineage>
        <taxon>Bacteria</taxon>
        <taxon>Pseudomonadati</taxon>
        <taxon>Bacteroidota</taxon>
        <taxon>Bacteroidia</taxon>
        <taxon>Marinilabiliales</taxon>
        <taxon>Marinifilaceae</taxon>
        <taxon>Ancylomarina</taxon>
    </lineage>
</organism>
<keyword evidence="2" id="KW-0255">Endonuclease</keyword>
<dbReference type="AlphaFoldDB" id="A0A4Q7V5Q0"/>
<keyword evidence="2" id="KW-0378">Hydrolase</keyword>
<dbReference type="Proteomes" id="UP000293562">
    <property type="component" value="Unassembled WGS sequence"/>
</dbReference>
<dbReference type="SUPFAM" id="SSF56219">
    <property type="entry name" value="DNase I-like"/>
    <property type="match status" value="1"/>
</dbReference>
<gene>
    <name evidence="2" type="ORF">EV201_3084</name>
</gene>
<reference evidence="2 3" key="1">
    <citation type="submission" date="2019-02" db="EMBL/GenBank/DDBJ databases">
        <title>Genomic Encyclopedia of Type Strains, Phase IV (KMG-IV): sequencing the most valuable type-strain genomes for metagenomic binning, comparative biology and taxonomic classification.</title>
        <authorList>
            <person name="Goeker M."/>
        </authorList>
    </citation>
    <scope>NUCLEOTIDE SEQUENCE [LARGE SCALE GENOMIC DNA]</scope>
    <source>
        <strain evidence="2 3">DSM 28825</strain>
    </source>
</reference>
<keyword evidence="2" id="KW-0540">Nuclease</keyword>
<keyword evidence="3" id="KW-1185">Reference proteome</keyword>
<dbReference type="PANTHER" id="PTHR12121:SF36">
    <property type="entry name" value="ENDONUCLEASE_EXONUCLEASE_PHOSPHATASE DOMAIN-CONTAINING PROTEIN"/>
    <property type="match status" value="1"/>
</dbReference>
<evidence type="ECO:0000313" key="2">
    <source>
        <dbReference type="EMBL" id="RZT91866.1"/>
    </source>
</evidence>
<dbReference type="InterPro" id="IPR050410">
    <property type="entry name" value="CCR4/nocturin_mRNA_transcr"/>
</dbReference>
<dbReference type="Gene3D" id="3.60.10.10">
    <property type="entry name" value="Endonuclease/exonuclease/phosphatase"/>
    <property type="match status" value="1"/>
</dbReference>
<sequence length="282" mass="32374">MHPIRSQLLFILIVLSLSHSVLGQSTKLMSFNIRYDNQWDIENNWMLRRDKITKLINRYQPSIVATQEALSNQVNFLDSTLSNYSYIGIGREDGKQKGEFCAIFYNPAKYKVIKQATFWLSETPDIVSVGWDAALERICTYALFENINTKEQVYIFNAHFDHQGKVAQENSARLILKKIEAINKEDLPVVLMGDLNVTPEEKTITILKEELTDAITLSSSPFYGPKGTFNAFKNEPVTSRIDYCFVKNIKVLSYSHIDDRLDNNKHISDHYPVLVEIGTIKK</sequence>
<dbReference type="RefSeq" id="WP_207224509.1">
    <property type="nucleotide sequence ID" value="NZ_SHKN01000004.1"/>
</dbReference>
<protein>
    <submittedName>
        <fullName evidence="2">Endonuclease/exonuclease/phosphatase family metal-dependent hydrolase</fullName>
    </submittedName>
</protein>
<dbReference type="GO" id="GO:0000175">
    <property type="term" value="F:3'-5'-RNA exonuclease activity"/>
    <property type="evidence" value="ECO:0007669"/>
    <property type="project" value="TreeGrafter"/>
</dbReference>
<dbReference type="EMBL" id="SHKN01000004">
    <property type="protein sequence ID" value="RZT91866.1"/>
    <property type="molecule type" value="Genomic_DNA"/>
</dbReference>
<dbReference type="InterPro" id="IPR005135">
    <property type="entry name" value="Endo/exonuclease/phosphatase"/>
</dbReference>
<name>A0A4Q7V5Q0_9BACT</name>
<keyword evidence="2" id="KW-0269">Exonuclease</keyword>
<proteinExistence type="predicted"/>
<dbReference type="InterPro" id="IPR036691">
    <property type="entry name" value="Endo/exonu/phosph_ase_sf"/>
</dbReference>
<dbReference type="GO" id="GO:0004519">
    <property type="term" value="F:endonuclease activity"/>
    <property type="evidence" value="ECO:0007669"/>
    <property type="project" value="UniProtKB-KW"/>
</dbReference>
<evidence type="ECO:0000313" key="3">
    <source>
        <dbReference type="Proteomes" id="UP000293562"/>
    </source>
</evidence>
<feature type="domain" description="Endonuclease/exonuclease/phosphatase" evidence="1">
    <location>
        <begin position="29"/>
        <end position="270"/>
    </location>
</feature>